<name>A0A0D8XM61_DICVI</name>
<sequence length="105" mass="11909">IEYKCPGFSIPYPSSRFPQKCYLNQPWTCGARQCMPSNVPNVNICCESTVFRQREMNPCPLGWSPINNVITYCTPSYYSSTCPGFSSCLRSEVVQQQFLCCIPSQ</sequence>
<reference evidence="1 2" key="1">
    <citation type="submission" date="2013-11" db="EMBL/GenBank/DDBJ databases">
        <title>Draft genome of the bovine lungworm Dictyocaulus viviparus.</title>
        <authorList>
            <person name="Mitreva M."/>
        </authorList>
    </citation>
    <scope>NUCLEOTIDE SEQUENCE [LARGE SCALE GENOMIC DNA]</scope>
    <source>
        <strain evidence="1 2">HannoverDv2000</strain>
    </source>
</reference>
<dbReference type="AlphaFoldDB" id="A0A0D8XM61"/>
<feature type="non-terminal residue" evidence="1">
    <location>
        <position position="1"/>
    </location>
</feature>
<gene>
    <name evidence="1" type="ORF">DICVIV_08313</name>
</gene>
<accession>A0A0D8XM61</accession>
<protein>
    <submittedName>
        <fullName evidence="1">Uncharacterized protein</fullName>
    </submittedName>
</protein>
<evidence type="ECO:0000313" key="1">
    <source>
        <dbReference type="EMBL" id="KJH45635.1"/>
    </source>
</evidence>
<evidence type="ECO:0000313" key="2">
    <source>
        <dbReference type="Proteomes" id="UP000053766"/>
    </source>
</evidence>
<organism evidence="1 2">
    <name type="scientific">Dictyocaulus viviparus</name>
    <name type="common">Bovine lungworm</name>
    <dbReference type="NCBI Taxonomy" id="29172"/>
    <lineage>
        <taxon>Eukaryota</taxon>
        <taxon>Metazoa</taxon>
        <taxon>Ecdysozoa</taxon>
        <taxon>Nematoda</taxon>
        <taxon>Chromadorea</taxon>
        <taxon>Rhabditida</taxon>
        <taxon>Rhabditina</taxon>
        <taxon>Rhabditomorpha</taxon>
        <taxon>Strongyloidea</taxon>
        <taxon>Metastrongylidae</taxon>
        <taxon>Dictyocaulus</taxon>
    </lineage>
</organism>
<proteinExistence type="predicted"/>
<dbReference type="EMBL" id="KN716396">
    <property type="protein sequence ID" value="KJH45635.1"/>
    <property type="molecule type" value="Genomic_DNA"/>
</dbReference>
<dbReference type="OrthoDB" id="5776602at2759"/>
<keyword evidence="2" id="KW-1185">Reference proteome</keyword>
<dbReference type="Proteomes" id="UP000053766">
    <property type="component" value="Unassembled WGS sequence"/>
</dbReference>
<reference evidence="2" key="2">
    <citation type="journal article" date="2016" name="Sci. Rep.">
        <title>Dictyocaulus viviparus genome, variome and transcriptome elucidate lungworm biology and support future intervention.</title>
        <authorList>
            <person name="McNulty S.N."/>
            <person name="Strube C."/>
            <person name="Rosa B.A."/>
            <person name="Martin J.C."/>
            <person name="Tyagi R."/>
            <person name="Choi Y.J."/>
            <person name="Wang Q."/>
            <person name="Hallsworth Pepin K."/>
            <person name="Zhang X."/>
            <person name="Ozersky P."/>
            <person name="Wilson R.K."/>
            <person name="Sternberg P.W."/>
            <person name="Gasser R.B."/>
            <person name="Mitreva M."/>
        </authorList>
    </citation>
    <scope>NUCLEOTIDE SEQUENCE [LARGE SCALE GENOMIC DNA]</scope>
    <source>
        <strain evidence="2">HannoverDv2000</strain>
    </source>
</reference>